<dbReference type="EMBL" id="CP002656">
    <property type="protein sequence ID" value="AEB96069.1"/>
    <property type="molecule type" value="Genomic_DNA"/>
</dbReference>
<evidence type="ECO:0000256" key="6">
    <source>
        <dbReference type="HAMAP-Rule" id="MF_01325"/>
    </source>
</evidence>
<dbReference type="InterPro" id="IPR009000">
    <property type="entry name" value="Transl_B-barrel_sf"/>
</dbReference>
<feature type="region of interest" description="Disordered" evidence="7">
    <location>
        <begin position="1"/>
        <end position="31"/>
    </location>
</feature>
<dbReference type="GO" id="GO:0019843">
    <property type="term" value="F:rRNA binding"/>
    <property type="evidence" value="ECO:0007669"/>
    <property type="project" value="UniProtKB-UniRule"/>
</dbReference>
<gene>
    <name evidence="6" type="primary">rpl3</name>
    <name evidence="8" type="ordered locus">Mcup_1967</name>
</gene>
<evidence type="ECO:0000256" key="3">
    <source>
        <dbReference type="ARBA" id="ARBA00022884"/>
    </source>
</evidence>
<dbReference type="KEGG" id="mcn:Mcup_1967"/>
<comment type="subunit">
    <text evidence="6">Part of the 50S ribosomal subunit. Forms a cluster with proteins L14 and L24e.</text>
</comment>
<dbReference type="RefSeq" id="WP_013738567.1">
    <property type="nucleotide sequence ID" value="NC_015435.1"/>
</dbReference>
<feature type="region of interest" description="Disordered" evidence="7">
    <location>
        <begin position="234"/>
        <end position="261"/>
    </location>
</feature>
<dbReference type="HOGENOM" id="CLU_033361_2_0_2"/>
<comment type="function">
    <text evidence="6">One of the primary rRNA binding proteins, it binds directly near the 3'-end of the 23S rRNA, where it nucleates assembly of the 50S subunit.</text>
</comment>
<dbReference type="GO" id="GO:0006412">
    <property type="term" value="P:translation"/>
    <property type="evidence" value="ECO:0007669"/>
    <property type="project" value="UniProtKB-UniRule"/>
</dbReference>
<dbReference type="InterPro" id="IPR000597">
    <property type="entry name" value="Ribosomal_uL3"/>
</dbReference>
<dbReference type="GeneID" id="10494155"/>
<dbReference type="InterPro" id="IPR019928">
    <property type="entry name" value="Ribosomal_uL3_arc"/>
</dbReference>
<dbReference type="Pfam" id="PF00297">
    <property type="entry name" value="Ribosomal_L3"/>
    <property type="match status" value="1"/>
</dbReference>
<dbReference type="PATRIC" id="fig|1006006.8.peg.1969"/>
<dbReference type="eggNOG" id="arCOG04070">
    <property type="taxonomic scope" value="Archaea"/>
</dbReference>
<keyword evidence="9" id="KW-1185">Reference proteome</keyword>
<evidence type="ECO:0000256" key="7">
    <source>
        <dbReference type="SAM" id="MobiDB-lite"/>
    </source>
</evidence>
<keyword evidence="5 6" id="KW-0687">Ribonucleoprotein</keyword>
<dbReference type="NCBIfam" id="TIGR03626">
    <property type="entry name" value="L3_arch"/>
    <property type="match status" value="1"/>
</dbReference>
<protein>
    <recommendedName>
        <fullName evidence="6">Large ribosomal subunit protein uL3</fullName>
    </recommendedName>
</protein>
<dbReference type="AlphaFoldDB" id="F4G1R2"/>
<dbReference type="PANTHER" id="PTHR11363:SF5">
    <property type="entry name" value="LARGE RIBOSOMAL SUBUNIT PROTEIN UL3"/>
    <property type="match status" value="1"/>
</dbReference>
<dbReference type="Proteomes" id="UP000007812">
    <property type="component" value="Chromosome"/>
</dbReference>
<dbReference type="Gene3D" id="2.40.30.10">
    <property type="entry name" value="Translation factors"/>
    <property type="match status" value="1"/>
</dbReference>
<sequence>MGHRKLSSPRRGSAGLRPRKRSEDILPSPRSYPVLNSSSPVMLGFIGYKAGMTHVYMIDEDKSSSMYGKEIYMPVTVIETPPILVMSLRAYAIDGKGESMSIGEVWGDLSDKSKYITRRIKSLKIQKEKTEQQLKKIESNLDNISFFRLLVSTQPYLIPSLGKKTPDIAEIQIGGGNPKAQLELGLKLLGNTVSVRDVFNEGQLIDILGVTTGYGFQGVIKRYGVQELPRWHKHRKGSRKVGTKGPSLGTPSYVPQPGQMGYHRRTEYNKRILRISDEINQINPKGGFVRYGLVRNTYLLVQGSTIGPIKRPLFLRYPIRPYSNQLPVPKLTYVDLNSKQG</sequence>
<evidence type="ECO:0000256" key="2">
    <source>
        <dbReference type="ARBA" id="ARBA00022730"/>
    </source>
</evidence>
<dbReference type="NCBIfam" id="NF003261">
    <property type="entry name" value="PRK04231.1"/>
    <property type="match status" value="1"/>
</dbReference>
<keyword evidence="2 6" id="KW-0699">rRNA-binding</keyword>
<dbReference type="STRING" id="1006006.Mcup_1967"/>
<evidence type="ECO:0000256" key="4">
    <source>
        <dbReference type="ARBA" id="ARBA00022980"/>
    </source>
</evidence>
<keyword evidence="3 6" id="KW-0694">RNA-binding</keyword>
<dbReference type="InterPro" id="IPR045077">
    <property type="entry name" value="L3_arc_euk"/>
</dbReference>
<accession>F4G1R2</accession>
<dbReference type="PANTHER" id="PTHR11363">
    <property type="entry name" value="60S RIBOSOMAL PROTEIN L3-RELATED"/>
    <property type="match status" value="1"/>
</dbReference>
<evidence type="ECO:0000313" key="8">
    <source>
        <dbReference type="EMBL" id="AEB96069.1"/>
    </source>
</evidence>
<dbReference type="GO" id="GO:0003735">
    <property type="term" value="F:structural constituent of ribosome"/>
    <property type="evidence" value="ECO:0007669"/>
    <property type="project" value="UniProtKB-UniRule"/>
</dbReference>
<evidence type="ECO:0000313" key="9">
    <source>
        <dbReference type="Proteomes" id="UP000007812"/>
    </source>
</evidence>
<dbReference type="OrthoDB" id="6121at2157"/>
<comment type="similarity">
    <text evidence="1 6">Belongs to the universal ribosomal protein uL3 family.</text>
</comment>
<proteinExistence type="inferred from homology"/>
<dbReference type="Gene3D" id="4.10.960.10">
    <property type="entry name" value="Ribosomal protein L3, domain 3"/>
    <property type="match status" value="1"/>
</dbReference>
<name>F4G1R2_METCR</name>
<dbReference type="SUPFAM" id="SSF50447">
    <property type="entry name" value="Translation proteins"/>
    <property type="match status" value="1"/>
</dbReference>
<reference evidence="8 9" key="1">
    <citation type="journal article" date="2011" name="J. Bacteriol.">
        <title>Complete genome sequence of Metallosphaera cuprina, a metal sulfide-oxidizing archaeon from a hot spring.</title>
        <authorList>
            <person name="Liu L.J."/>
            <person name="You X.Y."/>
            <person name="Zheng H."/>
            <person name="Wang S."/>
            <person name="Jiang C.Y."/>
            <person name="Liu S.J."/>
        </authorList>
    </citation>
    <scope>NUCLEOTIDE SEQUENCE [LARGE SCALE GENOMIC DNA]</scope>
    <source>
        <strain evidence="8 9">Ar-4</strain>
    </source>
</reference>
<evidence type="ECO:0000256" key="5">
    <source>
        <dbReference type="ARBA" id="ARBA00023274"/>
    </source>
</evidence>
<dbReference type="Gene3D" id="3.30.1430.10">
    <property type="match status" value="1"/>
</dbReference>
<dbReference type="GO" id="GO:0022625">
    <property type="term" value="C:cytosolic large ribosomal subunit"/>
    <property type="evidence" value="ECO:0007669"/>
    <property type="project" value="UniProtKB-UniRule"/>
</dbReference>
<organism evidence="8 9">
    <name type="scientific">Metallosphaera cuprina (strain Ar-4)</name>
    <dbReference type="NCBI Taxonomy" id="1006006"/>
    <lineage>
        <taxon>Archaea</taxon>
        <taxon>Thermoproteota</taxon>
        <taxon>Thermoprotei</taxon>
        <taxon>Sulfolobales</taxon>
        <taxon>Sulfolobaceae</taxon>
        <taxon>Metallosphaera</taxon>
    </lineage>
</organism>
<dbReference type="InterPro" id="IPR044892">
    <property type="entry name" value="Ribosomal_L3_dom_3_arc_sf"/>
</dbReference>
<keyword evidence="4 6" id="KW-0689">Ribosomal protein</keyword>
<dbReference type="HAMAP" id="MF_01325_A">
    <property type="entry name" value="Ribosomal_uL3_A"/>
    <property type="match status" value="1"/>
</dbReference>
<evidence type="ECO:0000256" key="1">
    <source>
        <dbReference type="ARBA" id="ARBA00006540"/>
    </source>
</evidence>